<dbReference type="VEuPathDB" id="VectorBase:GPAI015722"/>
<feature type="region of interest" description="Disordered" evidence="1">
    <location>
        <begin position="1"/>
        <end position="78"/>
    </location>
</feature>
<keyword evidence="3" id="KW-1185">Reference proteome</keyword>
<dbReference type="AlphaFoldDB" id="A0A1A9ZIJ9"/>
<name>A0A1A9ZIJ9_GLOPL</name>
<proteinExistence type="predicted"/>
<dbReference type="EnsemblMetazoa" id="GPAI015722-RA">
    <property type="protein sequence ID" value="GPAI015722-PA"/>
    <property type="gene ID" value="GPAI015722"/>
</dbReference>
<reference evidence="2" key="2">
    <citation type="submission" date="2020-05" db="UniProtKB">
        <authorList>
            <consortium name="EnsemblMetazoa"/>
        </authorList>
    </citation>
    <scope>IDENTIFICATION</scope>
    <source>
        <strain evidence="2">IAEA</strain>
    </source>
</reference>
<sequence length="78" mass="9040">MDEDEGSIDNEGSKERKNFWNKCEEEPLTARPRIGSWKRKDEVQSQNEEAMGSAQKQTDEKKKSTEENPSENAHQTKK</sequence>
<feature type="compositionally biased region" description="Basic and acidic residues" evidence="1">
    <location>
        <begin position="57"/>
        <end position="66"/>
    </location>
</feature>
<evidence type="ECO:0000313" key="3">
    <source>
        <dbReference type="Proteomes" id="UP000092445"/>
    </source>
</evidence>
<reference evidence="3" key="1">
    <citation type="submission" date="2014-03" db="EMBL/GenBank/DDBJ databases">
        <authorList>
            <person name="Aksoy S."/>
            <person name="Warren W."/>
            <person name="Wilson R.K."/>
        </authorList>
    </citation>
    <scope>NUCLEOTIDE SEQUENCE [LARGE SCALE GENOMIC DNA]</scope>
    <source>
        <strain evidence="3">IAEA</strain>
    </source>
</reference>
<dbReference type="Proteomes" id="UP000092445">
    <property type="component" value="Unassembled WGS sequence"/>
</dbReference>
<evidence type="ECO:0000313" key="2">
    <source>
        <dbReference type="EnsemblMetazoa" id="GPAI015722-PA"/>
    </source>
</evidence>
<evidence type="ECO:0000256" key="1">
    <source>
        <dbReference type="SAM" id="MobiDB-lite"/>
    </source>
</evidence>
<accession>A0A1A9ZIJ9</accession>
<protein>
    <submittedName>
        <fullName evidence="2">Uncharacterized protein</fullName>
    </submittedName>
</protein>
<feature type="compositionally biased region" description="Basic and acidic residues" evidence="1">
    <location>
        <begin position="11"/>
        <end position="25"/>
    </location>
</feature>
<organism evidence="2 3">
    <name type="scientific">Glossina pallidipes</name>
    <name type="common">Tsetse fly</name>
    <dbReference type="NCBI Taxonomy" id="7398"/>
    <lineage>
        <taxon>Eukaryota</taxon>
        <taxon>Metazoa</taxon>
        <taxon>Ecdysozoa</taxon>
        <taxon>Arthropoda</taxon>
        <taxon>Hexapoda</taxon>
        <taxon>Insecta</taxon>
        <taxon>Pterygota</taxon>
        <taxon>Neoptera</taxon>
        <taxon>Endopterygota</taxon>
        <taxon>Diptera</taxon>
        <taxon>Brachycera</taxon>
        <taxon>Muscomorpha</taxon>
        <taxon>Hippoboscoidea</taxon>
        <taxon>Glossinidae</taxon>
        <taxon>Glossina</taxon>
    </lineage>
</organism>